<evidence type="ECO:0000256" key="3">
    <source>
        <dbReference type="ARBA" id="ARBA00012438"/>
    </source>
</evidence>
<feature type="region of interest" description="Disordered" evidence="11">
    <location>
        <begin position="1"/>
        <end position="29"/>
    </location>
</feature>
<dbReference type="InterPro" id="IPR004358">
    <property type="entry name" value="Sig_transdc_His_kin-like_C"/>
</dbReference>
<keyword evidence="10" id="KW-0472">Membrane</keyword>
<dbReference type="Pfam" id="PF00512">
    <property type="entry name" value="HisKA"/>
    <property type="match status" value="1"/>
</dbReference>
<dbReference type="EC" id="2.7.13.3" evidence="3"/>
<dbReference type="SUPFAM" id="SSF55874">
    <property type="entry name" value="ATPase domain of HSP90 chaperone/DNA topoisomerase II/histidine kinase"/>
    <property type="match status" value="1"/>
</dbReference>
<evidence type="ECO:0000256" key="1">
    <source>
        <dbReference type="ARBA" id="ARBA00000085"/>
    </source>
</evidence>
<dbReference type="Gene3D" id="3.30.565.10">
    <property type="entry name" value="Histidine kinase-like ATPase, C-terminal domain"/>
    <property type="match status" value="1"/>
</dbReference>
<keyword evidence="5" id="KW-0808">Transferase</keyword>
<feature type="domain" description="Histidine kinase" evidence="12">
    <location>
        <begin position="112"/>
        <end position="319"/>
    </location>
</feature>
<dbReference type="PANTHER" id="PTHR45436:SF5">
    <property type="entry name" value="SENSOR HISTIDINE KINASE TRCS"/>
    <property type="match status" value="1"/>
</dbReference>
<dbReference type="PROSITE" id="PS50109">
    <property type="entry name" value="HIS_KIN"/>
    <property type="match status" value="1"/>
</dbReference>
<gene>
    <name evidence="13" type="ORF">BJ982_005025</name>
</gene>
<keyword evidence="9" id="KW-0902">Two-component regulatory system</keyword>
<protein>
    <recommendedName>
        <fullName evidence="3">histidine kinase</fullName>
        <ecNumber evidence="3">2.7.13.3</ecNumber>
    </recommendedName>
</protein>
<dbReference type="Proteomes" id="UP000542210">
    <property type="component" value="Unassembled WGS sequence"/>
</dbReference>
<dbReference type="InterPro" id="IPR036097">
    <property type="entry name" value="HisK_dim/P_sf"/>
</dbReference>
<evidence type="ECO:0000313" key="14">
    <source>
        <dbReference type="Proteomes" id="UP000542210"/>
    </source>
</evidence>
<dbReference type="InterPro" id="IPR005467">
    <property type="entry name" value="His_kinase_dom"/>
</dbReference>
<dbReference type="Gene3D" id="1.10.287.130">
    <property type="match status" value="1"/>
</dbReference>
<dbReference type="EMBL" id="JACHND010000001">
    <property type="protein sequence ID" value="MBB4703481.1"/>
    <property type="molecule type" value="Genomic_DNA"/>
</dbReference>
<evidence type="ECO:0000256" key="9">
    <source>
        <dbReference type="ARBA" id="ARBA00023012"/>
    </source>
</evidence>
<comment type="catalytic activity">
    <reaction evidence="1">
        <text>ATP + protein L-histidine = ADP + protein N-phospho-L-histidine.</text>
        <dbReference type="EC" id="2.7.13.3"/>
    </reaction>
</comment>
<organism evidence="13 14">
    <name type="scientific">Sphaerisporangium siamense</name>
    <dbReference type="NCBI Taxonomy" id="795645"/>
    <lineage>
        <taxon>Bacteria</taxon>
        <taxon>Bacillati</taxon>
        <taxon>Actinomycetota</taxon>
        <taxon>Actinomycetes</taxon>
        <taxon>Streptosporangiales</taxon>
        <taxon>Streptosporangiaceae</taxon>
        <taxon>Sphaerisporangium</taxon>
    </lineage>
</organism>
<dbReference type="CDD" id="cd00082">
    <property type="entry name" value="HisKA"/>
    <property type="match status" value="1"/>
</dbReference>
<dbReference type="SMART" id="SM00387">
    <property type="entry name" value="HATPase_c"/>
    <property type="match status" value="1"/>
</dbReference>
<keyword evidence="6" id="KW-0812">Transmembrane</keyword>
<dbReference type="SMART" id="SM00388">
    <property type="entry name" value="HisKA"/>
    <property type="match status" value="1"/>
</dbReference>
<accession>A0A7W7GDY2</accession>
<evidence type="ECO:0000256" key="6">
    <source>
        <dbReference type="ARBA" id="ARBA00022692"/>
    </source>
</evidence>
<dbReference type="CDD" id="cd00075">
    <property type="entry name" value="HATPase"/>
    <property type="match status" value="1"/>
</dbReference>
<dbReference type="SUPFAM" id="SSF47384">
    <property type="entry name" value="Homodimeric domain of signal transducing histidine kinase"/>
    <property type="match status" value="1"/>
</dbReference>
<evidence type="ECO:0000313" key="13">
    <source>
        <dbReference type="EMBL" id="MBB4703481.1"/>
    </source>
</evidence>
<reference evidence="13 14" key="1">
    <citation type="submission" date="2020-08" db="EMBL/GenBank/DDBJ databases">
        <title>Sequencing the genomes of 1000 actinobacteria strains.</title>
        <authorList>
            <person name="Klenk H.-P."/>
        </authorList>
    </citation>
    <scope>NUCLEOTIDE SEQUENCE [LARGE SCALE GENOMIC DNA]</scope>
    <source>
        <strain evidence="13 14">DSM 45784</strain>
    </source>
</reference>
<dbReference type="RefSeq" id="WP_184883929.1">
    <property type="nucleotide sequence ID" value="NZ_BOOV01000029.1"/>
</dbReference>
<evidence type="ECO:0000256" key="4">
    <source>
        <dbReference type="ARBA" id="ARBA00022553"/>
    </source>
</evidence>
<keyword evidence="14" id="KW-1185">Reference proteome</keyword>
<name>A0A7W7GDY2_9ACTN</name>
<evidence type="ECO:0000259" key="12">
    <source>
        <dbReference type="PROSITE" id="PS50109"/>
    </source>
</evidence>
<dbReference type="PRINTS" id="PR00344">
    <property type="entry name" value="BCTRLSENSOR"/>
</dbReference>
<dbReference type="GO" id="GO:0000155">
    <property type="term" value="F:phosphorelay sensor kinase activity"/>
    <property type="evidence" value="ECO:0007669"/>
    <property type="project" value="InterPro"/>
</dbReference>
<dbReference type="InterPro" id="IPR036890">
    <property type="entry name" value="HATPase_C_sf"/>
</dbReference>
<evidence type="ECO:0000256" key="2">
    <source>
        <dbReference type="ARBA" id="ARBA00004236"/>
    </source>
</evidence>
<proteinExistence type="predicted"/>
<dbReference type="InterPro" id="IPR003594">
    <property type="entry name" value="HATPase_dom"/>
</dbReference>
<dbReference type="GO" id="GO:0005886">
    <property type="term" value="C:plasma membrane"/>
    <property type="evidence" value="ECO:0007669"/>
    <property type="project" value="UniProtKB-SubCell"/>
</dbReference>
<keyword evidence="4" id="KW-0597">Phosphoprotein</keyword>
<comment type="subcellular location">
    <subcellularLocation>
        <location evidence="2">Cell membrane</location>
    </subcellularLocation>
</comment>
<evidence type="ECO:0000256" key="11">
    <source>
        <dbReference type="SAM" id="MobiDB-lite"/>
    </source>
</evidence>
<evidence type="ECO:0000256" key="10">
    <source>
        <dbReference type="ARBA" id="ARBA00023136"/>
    </source>
</evidence>
<evidence type="ECO:0000256" key="5">
    <source>
        <dbReference type="ARBA" id="ARBA00022679"/>
    </source>
</evidence>
<dbReference type="AlphaFoldDB" id="A0A7W7GDY2"/>
<dbReference type="InterPro" id="IPR003661">
    <property type="entry name" value="HisK_dim/P_dom"/>
</dbReference>
<dbReference type="InterPro" id="IPR050428">
    <property type="entry name" value="TCS_sensor_his_kinase"/>
</dbReference>
<dbReference type="Pfam" id="PF02518">
    <property type="entry name" value="HATPase_c"/>
    <property type="match status" value="1"/>
</dbReference>
<evidence type="ECO:0000256" key="8">
    <source>
        <dbReference type="ARBA" id="ARBA00022989"/>
    </source>
</evidence>
<keyword evidence="7 13" id="KW-0418">Kinase</keyword>
<dbReference type="PANTHER" id="PTHR45436">
    <property type="entry name" value="SENSOR HISTIDINE KINASE YKOH"/>
    <property type="match status" value="1"/>
</dbReference>
<keyword evidence="8" id="KW-1133">Transmembrane helix</keyword>
<comment type="caution">
    <text evidence="13">The sequence shown here is derived from an EMBL/GenBank/DDBJ whole genome shotgun (WGS) entry which is preliminary data.</text>
</comment>
<sequence>MGIGHARSPSRDAGRRPGPGADGRGGVIPRNLARRAGPAAALAVVAALAGRAAGRRPLRRVAAVAATLTEINEGHARRLAPAGNDPAEIAGLLEALGVTLDHLGRERGFAGDVAHELRRPITALRTELEDAITHPDETDVTALAARLLPCADRLEAMVADLLVLARTRVRRAGHRERFDLGERVHREVKDRADHRQVSLAITSHVTVEAVPAEISRVLTNLLDNAQRYARENVGVEVGRRGAVATLAVSDDGVGVPEPDRQRIFERFTRLGAYPERDGAGSGLGLAIVDEIARAHEGGVHVEDSPSGGACFVFTIPLVR</sequence>
<evidence type="ECO:0000256" key="7">
    <source>
        <dbReference type="ARBA" id="ARBA00022777"/>
    </source>
</evidence>